<dbReference type="CDD" id="cd06583">
    <property type="entry name" value="PGRP"/>
    <property type="match status" value="1"/>
</dbReference>
<dbReference type="RefSeq" id="WP_189604593.1">
    <property type="nucleotide sequence ID" value="NZ_BMXB01000007.1"/>
</dbReference>
<name>A0A918SGP8_9FLAO</name>
<dbReference type="InterPro" id="IPR048502">
    <property type="entry name" value="NamZ_N"/>
</dbReference>
<feature type="domain" description="Peptidoglycan recognition protein family" evidence="3">
    <location>
        <begin position="29"/>
        <end position="177"/>
    </location>
</feature>
<protein>
    <recommendedName>
        <fullName evidence="6">N-acetylmuramoyl-L-alanine amidase</fullName>
    </recommendedName>
</protein>
<dbReference type="SUPFAM" id="SSF55846">
    <property type="entry name" value="N-acetylmuramoyl-L-alanine amidase-like"/>
    <property type="match status" value="1"/>
</dbReference>
<comment type="caution">
    <text evidence="4">The sequence shown here is derived from an EMBL/GenBank/DDBJ whole genome shotgun (WGS) entry which is preliminary data.</text>
</comment>
<dbReference type="GO" id="GO:0008745">
    <property type="term" value="F:N-acetylmuramoyl-L-alanine amidase activity"/>
    <property type="evidence" value="ECO:0007669"/>
    <property type="project" value="InterPro"/>
</dbReference>
<dbReference type="PANTHER" id="PTHR42915">
    <property type="entry name" value="HYPOTHETICAL 460 KDA PROTEIN IN FEUA-SIGW INTERGENIC REGION [PRECURSOR]"/>
    <property type="match status" value="1"/>
</dbReference>
<evidence type="ECO:0000259" key="3">
    <source>
        <dbReference type="SMART" id="SM00701"/>
    </source>
</evidence>
<feature type="signal peptide" evidence="1">
    <location>
        <begin position="1"/>
        <end position="22"/>
    </location>
</feature>
<dbReference type="Pfam" id="PF20732">
    <property type="entry name" value="NamZ_C"/>
    <property type="match status" value="1"/>
</dbReference>
<keyword evidence="1" id="KW-0732">Signal</keyword>
<dbReference type="PANTHER" id="PTHR42915:SF1">
    <property type="entry name" value="PEPTIDOGLYCAN BETA-N-ACETYLMURAMIDASE NAMZ"/>
    <property type="match status" value="1"/>
</dbReference>
<dbReference type="InterPro" id="IPR002502">
    <property type="entry name" value="Amidase_domain"/>
</dbReference>
<evidence type="ECO:0000256" key="1">
    <source>
        <dbReference type="SAM" id="SignalP"/>
    </source>
</evidence>
<evidence type="ECO:0008006" key="6">
    <source>
        <dbReference type="Google" id="ProtNLM"/>
    </source>
</evidence>
<dbReference type="InterPro" id="IPR006619">
    <property type="entry name" value="PGRP_domain_met/bac"/>
</dbReference>
<proteinExistence type="predicted"/>
<evidence type="ECO:0000313" key="4">
    <source>
        <dbReference type="EMBL" id="GHA38463.1"/>
    </source>
</evidence>
<keyword evidence="5" id="KW-1185">Reference proteome</keyword>
<evidence type="ECO:0000313" key="5">
    <source>
        <dbReference type="Proteomes" id="UP000610456"/>
    </source>
</evidence>
<feature type="domain" description="N-acetylmuramoyl-L-alanine amidase" evidence="2">
    <location>
        <begin position="43"/>
        <end position="186"/>
    </location>
</feature>
<reference evidence="4" key="2">
    <citation type="submission" date="2020-09" db="EMBL/GenBank/DDBJ databases">
        <authorList>
            <person name="Sun Q."/>
            <person name="Kim S."/>
        </authorList>
    </citation>
    <scope>NUCLEOTIDE SEQUENCE</scope>
    <source>
        <strain evidence="4">KCTC 12719</strain>
    </source>
</reference>
<dbReference type="Gene3D" id="3.90.1150.140">
    <property type="match status" value="1"/>
</dbReference>
<evidence type="ECO:0000259" key="2">
    <source>
        <dbReference type="SMART" id="SM00644"/>
    </source>
</evidence>
<dbReference type="Proteomes" id="UP000610456">
    <property type="component" value="Unassembled WGS sequence"/>
</dbReference>
<sequence>MRTTFSSLTFLIVHFLSLTSFGQTSIKDLEIISRKQWNAEPARTAEMVRHIPTFITIHHTGTNQNLERSTEAKLKALQQFSYSEGVLGDGITPKKPWGDVPYHYYIAADGSIAEGREIHFEGDSNTDYDLTGHALVVVEGNFNKEEFSDNQYNQLEKLVTVLAEKYKIPADKISSHKDQAETSCPGDDLYKLLPQLREKIESIENPRVTIGAEQLFSPEYEQLVKGKRVGLVTNHTGLLPDGKHLIDLLHNHPDVELSLLFGPEHGLRGEEDTHVSNGTDPKTGLPIISLYGKLRKPTPKMLQKVDVLVFDIQDIGARFYTYIKTMLNAQEAAAEAGIPFIVLDRPNPIAGTYVDGPVGKALAPESGTGNIPVTHGMTVGELAMMFNGEREEQQLPTADLTVIPLQNYSREQWYDETGLPWIKPSPNMLSLQTAIVYPATCLLEGTDYSEARGTEYPFERIGSPWIDNTQLSEQLNSYQLKGVEFTPVTFVPDSIVDGIQIYPPKFLGEEVNGVEMIITDRDSFKSAAAGIYILHALKKLYPEDFEWRTGRIDGLLGTSEVREQLDEGKSPEEIISKWDKDLEEFRRKRSNYLLY</sequence>
<dbReference type="InterPro" id="IPR048503">
    <property type="entry name" value="NamZ_C"/>
</dbReference>
<organism evidence="4 5">
    <name type="scientific">Salinimicrobium marinum</name>
    <dbReference type="NCBI Taxonomy" id="680283"/>
    <lineage>
        <taxon>Bacteria</taxon>
        <taxon>Pseudomonadati</taxon>
        <taxon>Bacteroidota</taxon>
        <taxon>Flavobacteriia</taxon>
        <taxon>Flavobacteriales</taxon>
        <taxon>Flavobacteriaceae</taxon>
        <taxon>Salinimicrobium</taxon>
    </lineage>
</organism>
<dbReference type="GO" id="GO:0033922">
    <property type="term" value="F:peptidoglycan beta-N-acetylmuramidase activity"/>
    <property type="evidence" value="ECO:0007669"/>
    <property type="project" value="InterPro"/>
</dbReference>
<feature type="chain" id="PRO_5038123420" description="N-acetylmuramoyl-L-alanine amidase" evidence="1">
    <location>
        <begin position="23"/>
        <end position="595"/>
    </location>
</feature>
<dbReference type="Pfam" id="PF07075">
    <property type="entry name" value="NamZ_N"/>
    <property type="match status" value="1"/>
</dbReference>
<accession>A0A918SGP8</accession>
<dbReference type="SMART" id="SM00701">
    <property type="entry name" value="PGRP"/>
    <property type="match status" value="1"/>
</dbReference>
<dbReference type="Pfam" id="PF01510">
    <property type="entry name" value="Amidase_2"/>
    <property type="match status" value="1"/>
</dbReference>
<dbReference type="AlphaFoldDB" id="A0A918SGP8"/>
<dbReference type="InterPro" id="IPR008302">
    <property type="entry name" value="NamZ"/>
</dbReference>
<dbReference type="Gene3D" id="3.40.50.12170">
    <property type="entry name" value="Uncharacterised protein PF07075, DUF1343"/>
    <property type="match status" value="1"/>
</dbReference>
<dbReference type="Gene3D" id="3.40.80.10">
    <property type="entry name" value="Peptidoglycan recognition protein-like"/>
    <property type="match status" value="1"/>
</dbReference>
<reference evidence="4" key="1">
    <citation type="journal article" date="2014" name="Int. J. Syst. Evol. Microbiol.">
        <title>Complete genome sequence of Corynebacterium casei LMG S-19264T (=DSM 44701T), isolated from a smear-ripened cheese.</title>
        <authorList>
            <consortium name="US DOE Joint Genome Institute (JGI-PGF)"/>
            <person name="Walter F."/>
            <person name="Albersmeier A."/>
            <person name="Kalinowski J."/>
            <person name="Ruckert C."/>
        </authorList>
    </citation>
    <scope>NUCLEOTIDE SEQUENCE</scope>
    <source>
        <strain evidence="4">KCTC 12719</strain>
    </source>
</reference>
<dbReference type="InterPro" id="IPR036505">
    <property type="entry name" value="Amidase/PGRP_sf"/>
</dbReference>
<gene>
    <name evidence="4" type="ORF">GCM10007103_19820</name>
</gene>
<dbReference type="GO" id="GO:0009253">
    <property type="term" value="P:peptidoglycan catabolic process"/>
    <property type="evidence" value="ECO:0007669"/>
    <property type="project" value="InterPro"/>
</dbReference>
<dbReference type="GO" id="GO:0008270">
    <property type="term" value="F:zinc ion binding"/>
    <property type="evidence" value="ECO:0007669"/>
    <property type="project" value="InterPro"/>
</dbReference>
<dbReference type="EMBL" id="BMXB01000007">
    <property type="protein sequence ID" value="GHA38463.1"/>
    <property type="molecule type" value="Genomic_DNA"/>
</dbReference>
<dbReference type="SMART" id="SM00644">
    <property type="entry name" value="Ami_2"/>
    <property type="match status" value="1"/>
</dbReference>